<comment type="caution">
    <text evidence="3">The sequence shown here is derived from an EMBL/GenBank/DDBJ whole genome shotgun (WGS) entry which is preliminary data.</text>
</comment>
<feature type="transmembrane region" description="Helical" evidence="1">
    <location>
        <begin position="12"/>
        <end position="35"/>
    </location>
</feature>
<evidence type="ECO:0000256" key="1">
    <source>
        <dbReference type="SAM" id="Phobius"/>
    </source>
</evidence>
<evidence type="ECO:0000313" key="4">
    <source>
        <dbReference type="Proteomes" id="UP000265955"/>
    </source>
</evidence>
<dbReference type="InterPro" id="IPR051311">
    <property type="entry name" value="DedA_domain"/>
</dbReference>
<proteinExistence type="predicted"/>
<name>A0A3A3G6W0_9BURK</name>
<feature type="transmembrane region" description="Helical" evidence="1">
    <location>
        <begin position="125"/>
        <end position="145"/>
    </location>
</feature>
<keyword evidence="1" id="KW-0812">Transmembrane</keyword>
<feature type="domain" description="VTT" evidence="2">
    <location>
        <begin position="24"/>
        <end position="143"/>
    </location>
</feature>
<accession>A0A3A3G6W0</accession>
<feature type="transmembrane region" description="Helical" evidence="1">
    <location>
        <begin position="157"/>
        <end position="177"/>
    </location>
</feature>
<evidence type="ECO:0000313" key="3">
    <source>
        <dbReference type="EMBL" id="RJF95920.1"/>
    </source>
</evidence>
<dbReference type="RefSeq" id="WP_119771067.1">
    <property type="nucleotide sequence ID" value="NZ_QYUO01000002.1"/>
</dbReference>
<reference evidence="4" key="1">
    <citation type="submission" date="2018-09" db="EMBL/GenBank/DDBJ databases">
        <authorList>
            <person name="Zhu H."/>
        </authorList>
    </citation>
    <scope>NUCLEOTIDE SEQUENCE [LARGE SCALE GENOMIC DNA]</scope>
    <source>
        <strain evidence="4">K1R23-30</strain>
    </source>
</reference>
<dbReference type="PANTHER" id="PTHR42709">
    <property type="entry name" value="ALKALINE PHOSPHATASE LIKE PROTEIN"/>
    <property type="match status" value="1"/>
</dbReference>
<dbReference type="Proteomes" id="UP000265955">
    <property type="component" value="Unassembled WGS sequence"/>
</dbReference>
<evidence type="ECO:0000259" key="2">
    <source>
        <dbReference type="Pfam" id="PF09335"/>
    </source>
</evidence>
<feature type="transmembrane region" description="Helical" evidence="1">
    <location>
        <begin position="41"/>
        <end position="62"/>
    </location>
</feature>
<dbReference type="PANTHER" id="PTHR42709:SF2">
    <property type="entry name" value="INNER MEMBRANE PROTEIN YOHD"/>
    <property type="match status" value="1"/>
</dbReference>
<dbReference type="GO" id="GO:0005886">
    <property type="term" value="C:plasma membrane"/>
    <property type="evidence" value="ECO:0007669"/>
    <property type="project" value="TreeGrafter"/>
</dbReference>
<dbReference type="Pfam" id="PF09335">
    <property type="entry name" value="VTT_dom"/>
    <property type="match status" value="1"/>
</dbReference>
<dbReference type="InterPro" id="IPR032816">
    <property type="entry name" value="VTT_dom"/>
</dbReference>
<sequence length="186" mass="20474">MSVIGFIQQYGYLALALGSFLEGEAVVLAAGLAAYHQHLALPYVIAIAAVASFLGDQPYFYAGRKYGTTILQRFPSLHSRKTRIDQLIERHHMLLVPSLRFLYGLRMVGLIAIGMSKLGTLPFQVINLISAFVWALAFALMGYGTGHGLEFFGEASGITQATVLATLLLFGTIAYFIRLRRRNSEN</sequence>
<keyword evidence="1" id="KW-0472">Membrane</keyword>
<keyword evidence="1" id="KW-1133">Transmembrane helix</keyword>
<dbReference type="EMBL" id="QYUO01000002">
    <property type="protein sequence ID" value="RJF95920.1"/>
    <property type="molecule type" value="Genomic_DNA"/>
</dbReference>
<dbReference type="AlphaFoldDB" id="A0A3A3G6W0"/>
<dbReference type="OrthoDB" id="948134at2"/>
<keyword evidence="4" id="KW-1185">Reference proteome</keyword>
<organism evidence="3 4">
    <name type="scientific">Noviherbaspirillum saxi</name>
    <dbReference type="NCBI Taxonomy" id="2320863"/>
    <lineage>
        <taxon>Bacteria</taxon>
        <taxon>Pseudomonadati</taxon>
        <taxon>Pseudomonadota</taxon>
        <taxon>Betaproteobacteria</taxon>
        <taxon>Burkholderiales</taxon>
        <taxon>Oxalobacteraceae</taxon>
        <taxon>Noviherbaspirillum</taxon>
    </lineage>
</organism>
<gene>
    <name evidence="3" type="ORF">D3871_21425</name>
</gene>
<protein>
    <submittedName>
        <fullName evidence="3">DedA family protein</fullName>
    </submittedName>
</protein>